<dbReference type="GO" id="GO:0005789">
    <property type="term" value="C:endoplasmic reticulum membrane"/>
    <property type="evidence" value="ECO:0007669"/>
    <property type="project" value="UniProtKB-SubCell"/>
</dbReference>
<evidence type="ECO:0000256" key="1">
    <source>
        <dbReference type="ARBA" id="ARBA00004477"/>
    </source>
</evidence>
<evidence type="ECO:0000256" key="8">
    <source>
        <dbReference type="ARBA" id="ARBA00023315"/>
    </source>
</evidence>
<dbReference type="PANTHER" id="PTHR10408">
    <property type="entry name" value="STEROL O-ACYLTRANSFERASE"/>
    <property type="match status" value="1"/>
</dbReference>
<evidence type="ECO:0000256" key="9">
    <source>
        <dbReference type="SAM" id="Phobius"/>
    </source>
</evidence>
<keyword evidence="8" id="KW-0012">Acyltransferase</keyword>
<evidence type="ECO:0000256" key="4">
    <source>
        <dbReference type="ARBA" id="ARBA00022692"/>
    </source>
</evidence>
<keyword evidence="5" id="KW-0256">Endoplasmic reticulum</keyword>
<organism evidence="10">
    <name type="scientific">Wuchereria bancrofti</name>
    <dbReference type="NCBI Taxonomy" id="6293"/>
    <lineage>
        <taxon>Eukaryota</taxon>
        <taxon>Metazoa</taxon>
        <taxon>Ecdysozoa</taxon>
        <taxon>Nematoda</taxon>
        <taxon>Chromadorea</taxon>
        <taxon>Rhabditida</taxon>
        <taxon>Spirurina</taxon>
        <taxon>Spiruromorpha</taxon>
        <taxon>Filarioidea</taxon>
        <taxon>Onchocercidae</taxon>
        <taxon>Wuchereria</taxon>
    </lineage>
</organism>
<sequence length="563" mass="67108">MSIEMEKNINKQFRMKEFQERPSLLTTLLTQTDLSCLKNFFCAMFFLLFLKTVFEDSVCHGNPIHHLWLIRWNFNKLPITLIFWCLLAGSTLLIYYSLQFWSKIPCKTEPMKDFIILLSLYIIYLCALFYCCFRFTLMMQLECACTFIVTCESVKINCALTRISMKVHSFIREVYSLAVRLKIEAGKTDGLKDDDIPEKYPTLEQYVYFFFCPSLVFRQFYPRNLNCNWQAVRNYAQEIIIIIYCVDLIFIQMILPRFDKENVTAVNFSAKVSNIFTSITAGALCLLLLFYGLLHCWLNMFAELLRYSDRQFYLNWWSSKSMAEYYRFWNLVVHEWLYAYIYRDISQMIGGKKGLFIAQTMVFFFSSIFHEYWFGIFYSLSQFITSKRIWNIAMHTNLLIGTGLFISLYSEEWYARQRCDPYFHHFILDFIIPQLFRMCLEMKLHGCRLLYHRLHVLLRVKHYIRLYTEMLACAVIIVTVALTIQLITHLYKLRIVILKERRKRNAEIPFLSKDLNNLGKNTIHQCIIRPFAWKFNNNETTNAINASENFYFSANGKNKKQIV</sequence>
<dbReference type="GO" id="GO:0008374">
    <property type="term" value="F:O-acyltransferase activity"/>
    <property type="evidence" value="ECO:0007669"/>
    <property type="project" value="InterPro"/>
</dbReference>
<feature type="transmembrane region" description="Helical" evidence="9">
    <location>
        <begin position="354"/>
        <end position="377"/>
    </location>
</feature>
<dbReference type="Pfam" id="PF03062">
    <property type="entry name" value="MBOAT"/>
    <property type="match status" value="1"/>
</dbReference>
<evidence type="ECO:0000256" key="6">
    <source>
        <dbReference type="ARBA" id="ARBA00022989"/>
    </source>
</evidence>
<dbReference type="InterPro" id="IPR014371">
    <property type="entry name" value="Oat_ACAT_DAG_ARE"/>
</dbReference>
<dbReference type="WBParaSite" id="maker-PairedContig_6106-snap-gene-0.10-mRNA-1">
    <property type="protein sequence ID" value="maker-PairedContig_6106-snap-gene-0.10-mRNA-1"/>
    <property type="gene ID" value="maker-PairedContig_6106-snap-gene-0.10"/>
</dbReference>
<feature type="transmembrane region" description="Helical" evidence="9">
    <location>
        <begin position="275"/>
        <end position="305"/>
    </location>
</feature>
<feature type="transmembrane region" description="Helical" evidence="9">
    <location>
        <begin position="239"/>
        <end position="255"/>
    </location>
</feature>
<accession>A0A1I8EX53</accession>
<evidence type="ECO:0000313" key="10">
    <source>
        <dbReference type="WBParaSite" id="maker-PairedContig_6106-snap-gene-0.10-mRNA-1"/>
    </source>
</evidence>
<dbReference type="PANTHER" id="PTHR10408:SF8">
    <property type="entry name" value="O-ACYLTRANSFERASE"/>
    <property type="match status" value="1"/>
</dbReference>
<evidence type="ECO:0000256" key="3">
    <source>
        <dbReference type="ARBA" id="ARBA00022679"/>
    </source>
</evidence>
<dbReference type="InterPro" id="IPR004299">
    <property type="entry name" value="MBOAT_fam"/>
</dbReference>
<dbReference type="STRING" id="6293.A0A1I8EX53"/>
<keyword evidence="4 9" id="KW-0812">Transmembrane</keyword>
<feature type="transmembrane region" description="Helical" evidence="9">
    <location>
        <begin position="389"/>
        <end position="410"/>
    </location>
</feature>
<keyword evidence="7 9" id="KW-0472">Membrane</keyword>
<evidence type="ECO:0000256" key="2">
    <source>
        <dbReference type="ARBA" id="ARBA00009010"/>
    </source>
</evidence>
<proteinExistence type="inferred from homology"/>
<evidence type="ECO:0000256" key="7">
    <source>
        <dbReference type="ARBA" id="ARBA00023136"/>
    </source>
</evidence>
<feature type="transmembrane region" description="Helical" evidence="9">
    <location>
        <begin position="81"/>
        <end position="102"/>
    </location>
</feature>
<feature type="transmembrane region" description="Helical" evidence="9">
    <location>
        <begin position="114"/>
        <end position="133"/>
    </location>
</feature>
<comment type="subcellular location">
    <subcellularLocation>
        <location evidence="1">Endoplasmic reticulum membrane</location>
        <topology evidence="1">Multi-pass membrane protein</topology>
    </subcellularLocation>
</comment>
<reference evidence="10" key="1">
    <citation type="submission" date="2016-11" db="UniProtKB">
        <authorList>
            <consortium name="WormBaseParasite"/>
        </authorList>
    </citation>
    <scope>IDENTIFICATION</scope>
    <source>
        <strain evidence="10">pt0022</strain>
    </source>
</reference>
<keyword evidence="3" id="KW-0808">Transferase</keyword>
<name>A0A1I8EX53_WUCBA</name>
<dbReference type="AlphaFoldDB" id="A0A1I8EX53"/>
<protein>
    <submittedName>
        <fullName evidence="10">O-acyltransferase</fullName>
    </submittedName>
</protein>
<evidence type="ECO:0000256" key="5">
    <source>
        <dbReference type="ARBA" id="ARBA00022824"/>
    </source>
</evidence>
<comment type="similarity">
    <text evidence="2">Belongs to the membrane-bound acyltransferase family. Sterol o-acyltransferase subfamily.</text>
</comment>
<feature type="transmembrane region" description="Helical" evidence="9">
    <location>
        <begin position="471"/>
        <end position="491"/>
    </location>
</feature>
<dbReference type="GO" id="GO:0008203">
    <property type="term" value="P:cholesterol metabolic process"/>
    <property type="evidence" value="ECO:0007669"/>
    <property type="project" value="TreeGrafter"/>
</dbReference>
<keyword evidence="6 9" id="KW-1133">Transmembrane helix</keyword>